<dbReference type="Proteomes" id="UP001597287">
    <property type="component" value="Unassembled WGS sequence"/>
</dbReference>
<dbReference type="EMBL" id="JBHUIG010000015">
    <property type="protein sequence ID" value="MFD2319934.1"/>
    <property type="molecule type" value="Genomic_DNA"/>
</dbReference>
<sequence length="545" mass="61664">MHEIICPHCKKAFKIDEAGYADIQKQVRDSEFDKQREELEKQLHERLQFAEQEKCNAVALEKARMESELMSSAANKDAEIQDLKSQLDAAAMASQLAVAQAQSGLEKERDALINQLAQAQSEQQSAEQLAATRLQAELEKTAAAKDAEIQKLKSQLDGEAVARQLAVSTAVSDAQKQRDELAQQLRQTLLEQKAQAELAQARLESELQKAATSKELALQTLKSQLDATSVSHQLAITEAVGKVQQERDTFKNDLDRAALEKELAEKSLKDKYETQLKDRDEAIERLRDMKARLSTKMVGETLEQHCDIEFNRIRASAFPRAYFEKDNDASSGSKGDFIFRESDDAQTEIVSIMFEMKNENDQTTTKKRNEDFFKELDKDRTEKGCEYAVLVSLLEPENELYNSGIVDVSHRYPKMYVVRPQFFIPMITLLRNAAMNSLHYKSELALVKAQNLDITRFESQLDDFKTAFGRNWRLASDGFEEAVKRIDEAIKDLEKTKEALHKSANNLRLANDKAEDLTVKKLTRGNPTMAAKFTELKNEGSTAPN</sequence>
<feature type="coiled-coil region" evidence="1">
    <location>
        <begin position="476"/>
        <end position="517"/>
    </location>
</feature>
<proteinExistence type="predicted"/>
<evidence type="ECO:0000256" key="1">
    <source>
        <dbReference type="SAM" id="Coils"/>
    </source>
</evidence>
<gene>
    <name evidence="2" type="ORF">ACFSPV_14590</name>
</gene>
<evidence type="ECO:0000313" key="2">
    <source>
        <dbReference type="EMBL" id="MFD2319934.1"/>
    </source>
</evidence>
<keyword evidence="3" id="KW-1185">Reference proteome</keyword>
<accession>A0ABW5ESW6</accession>
<dbReference type="Pfam" id="PF09903">
    <property type="entry name" value="DUF2130"/>
    <property type="match status" value="1"/>
</dbReference>
<keyword evidence="1" id="KW-0175">Coiled coil</keyword>
<comment type="caution">
    <text evidence="2">The sequence shown here is derived from an EMBL/GenBank/DDBJ whole genome shotgun (WGS) entry which is preliminary data.</text>
</comment>
<reference evidence="3" key="1">
    <citation type="journal article" date="2019" name="Int. J. Syst. Evol. Microbiol.">
        <title>The Global Catalogue of Microorganisms (GCM) 10K type strain sequencing project: providing services to taxonomists for standard genome sequencing and annotation.</title>
        <authorList>
            <consortium name="The Broad Institute Genomics Platform"/>
            <consortium name="The Broad Institute Genome Sequencing Center for Infectious Disease"/>
            <person name="Wu L."/>
            <person name="Ma J."/>
        </authorList>
    </citation>
    <scope>NUCLEOTIDE SEQUENCE [LARGE SCALE GENOMIC DNA]</scope>
    <source>
        <strain evidence="3">CCUG 62793</strain>
    </source>
</reference>
<feature type="coiled-coil region" evidence="1">
    <location>
        <begin position="73"/>
        <end position="213"/>
    </location>
</feature>
<evidence type="ECO:0000313" key="3">
    <source>
        <dbReference type="Proteomes" id="UP001597287"/>
    </source>
</evidence>
<dbReference type="InterPro" id="IPR019219">
    <property type="entry name" value="DUF2130"/>
</dbReference>
<protein>
    <submittedName>
        <fullName evidence="2">DUF2130 domain-containing protein</fullName>
    </submittedName>
</protein>
<organism evidence="2 3">
    <name type="scientific">Delftia deserti</name>
    <dbReference type="NCBI Taxonomy" id="1651218"/>
    <lineage>
        <taxon>Bacteria</taxon>
        <taxon>Pseudomonadati</taxon>
        <taxon>Pseudomonadota</taxon>
        <taxon>Betaproteobacteria</taxon>
        <taxon>Burkholderiales</taxon>
        <taxon>Comamonadaceae</taxon>
        <taxon>Delftia</taxon>
    </lineage>
</organism>
<name>A0ABW5ESW6_9BURK</name>